<gene>
    <name evidence="1" type="ORF">SPARVUS_LOCUS1243933</name>
</gene>
<protein>
    <submittedName>
        <fullName evidence="1">Uncharacterized protein</fullName>
    </submittedName>
</protein>
<proteinExistence type="predicted"/>
<comment type="caution">
    <text evidence="1">The sequence shown here is derived from an EMBL/GenBank/DDBJ whole genome shotgun (WGS) entry which is preliminary data.</text>
</comment>
<organism evidence="1 2">
    <name type="scientific">Staurois parvus</name>
    <dbReference type="NCBI Taxonomy" id="386267"/>
    <lineage>
        <taxon>Eukaryota</taxon>
        <taxon>Metazoa</taxon>
        <taxon>Chordata</taxon>
        <taxon>Craniata</taxon>
        <taxon>Vertebrata</taxon>
        <taxon>Euteleostomi</taxon>
        <taxon>Amphibia</taxon>
        <taxon>Batrachia</taxon>
        <taxon>Anura</taxon>
        <taxon>Neobatrachia</taxon>
        <taxon>Ranoidea</taxon>
        <taxon>Ranidae</taxon>
        <taxon>Staurois</taxon>
    </lineage>
</organism>
<dbReference type="EMBL" id="CATNWA010000612">
    <property type="protein sequence ID" value="CAI9537529.1"/>
    <property type="molecule type" value="Genomic_DNA"/>
</dbReference>
<keyword evidence="2" id="KW-1185">Reference proteome</keyword>
<dbReference type="Proteomes" id="UP001162483">
    <property type="component" value="Unassembled WGS sequence"/>
</dbReference>
<accession>A0ABN9AND7</accession>
<name>A0ABN9AND7_9NEOB</name>
<sequence length="52" mass="5896">MSFRPHIASREKKTPDLRTSLPLLQQRLLDWIVVGLGHGARLDTAARCPPLY</sequence>
<evidence type="ECO:0000313" key="1">
    <source>
        <dbReference type="EMBL" id="CAI9537529.1"/>
    </source>
</evidence>
<reference evidence="1" key="1">
    <citation type="submission" date="2023-05" db="EMBL/GenBank/DDBJ databases">
        <authorList>
            <person name="Stuckert A."/>
        </authorList>
    </citation>
    <scope>NUCLEOTIDE SEQUENCE</scope>
</reference>
<evidence type="ECO:0000313" key="2">
    <source>
        <dbReference type="Proteomes" id="UP001162483"/>
    </source>
</evidence>